<dbReference type="AlphaFoldDB" id="A0A4U8YS84"/>
<dbReference type="CDD" id="cd00268">
    <property type="entry name" value="DEADc"/>
    <property type="match status" value="1"/>
</dbReference>
<evidence type="ECO:0000313" key="12">
    <source>
        <dbReference type="Proteomes" id="UP000507962"/>
    </source>
</evidence>
<dbReference type="PROSITE" id="PS00039">
    <property type="entry name" value="DEAD_ATP_HELICASE"/>
    <property type="match status" value="1"/>
</dbReference>
<dbReference type="InterPro" id="IPR005580">
    <property type="entry name" value="DbpA/CsdA_RNA-bd_dom"/>
</dbReference>
<protein>
    <submittedName>
        <fullName evidence="11">Dead/deah box helicase domain</fullName>
    </submittedName>
</protein>
<dbReference type="Gene3D" id="3.40.50.300">
    <property type="entry name" value="P-loop containing nucleotide triphosphate hydrolases"/>
    <property type="match status" value="2"/>
</dbReference>
<dbReference type="PANTHER" id="PTHR47959">
    <property type="entry name" value="ATP-DEPENDENT RNA HELICASE RHLE-RELATED"/>
    <property type="match status" value="1"/>
</dbReference>
<dbReference type="InterPro" id="IPR012677">
    <property type="entry name" value="Nucleotide-bd_a/b_plait_sf"/>
</dbReference>
<dbReference type="Pfam" id="PF00271">
    <property type="entry name" value="Helicase_C"/>
    <property type="match status" value="1"/>
</dbReference>
<evidence type="ECO:0000259" key="10">
    <source>
        <dbReference type="PROSITE" id="PS51195"/>
    </source>
</evidence>
<dbReference type="PANTHER" id="PTHR47959:SF1">
    <property type="entry name" value="ATP-DEPENDENT RNA HELICASE DBPA"/>
    <property type="match status" value="1"/>
</dbReference>
<evidence type="ECO:0000256" key="1">
    <source>
        <dbReference type="ARBA" id="ARBA00022741"/>
    </source>
</evidence>
<dbReference type="Pfam" id="PF03880">
    <property type="entry name" value="DbpA"/>
    <property type="match status" value="1"/>
</dbReference>
<dbReference type="PROSITE" id="PS51194">
    <property type="entry name" value="HELICASE_CTER"/>
    <property type="match status" value="1"/>
</dbReference>
<keyword evidence="1 7" id="KW-0547">Nucleotide-binding</keyword>
<dbReference type="NCBIfam" id="NF008744">
    <property type="entry name" value="PRK11776.1"/>
    <property type="match status" value="1"/>
</dbReference>
<dbReference type="Gene3D" id="3.30.70.330">
    <property type="match status" value="1"/>
</dbReference>
<dbReference type="Pfam" id="PF00270">
    <property type="entry name" value="DEAD"/>
    <property type="match status" value="1"/>
</dbReference>
<evidence type="ECO:0000256" key="6">
    <source>
        <dbReference type="PROSITE-ProRule" id="PRU00552"/>
    </source>
</evidence>
<evidence type="ECO:0000259" key="8">
    <source>
        <dbReference type="PROSITE" id="PS51192"/>
    </source>
</evidence>
<dbReference type="GO" id="GO:0005524">
    <property type="term" value="F:ATP binding"/>
    <property type="evidence" value="ECO:0007669"/>
    <property type="project" value="UniProtKB-KW"/>
</dbReference>
<dbReference type="InterPro" id="IPR001650">
    <property type="entry name" value="Helicase_C-like"/>
</dbReference>
<feature type="domain" description="Helicase C-terminal" evidence="9">
    <location>
        <begin position="230"/>
        <end position="374"/>
    </location>
</feature>
<keyword evidence="3 7" id="KW-0347">Helicase</keyword>
<comment type="similarity">
    <text evidence="5 7">Belongs to the DEAD box helicase family.</text>
</comment>
<keyword evidence="4 7" id="KW-0067">ATP-binding</keyword>
<name>A0A4U8YS84_9BACT</name>
<dbReference type="InterPro" id="IPR044742">
    <property type="entry name" value="DEAD/DEAH_RhlB"/>
</dbReference>
<dbReference type="InterPro" id="IPR014001">
    <property type="entry name" value="Helicase_ATP-bd"/>
</dbReference>
<sequence length="459" mass="50268">MSTFTALPLTESMIKNLGTMGYDEMTPIQAASLPHVLKGKDLLARAKTGSGKTAAFGIGLLHNLDVARFRVQALVMCPTRELAEQVAGELRRIARFKHNIKIVSICGGVPFRPQQISLEHQAHIVVGTPGRIEQHLLRGTLSLKHLTTLVLDEADRMLDVGFEESIMAIMDHVPGRRQTLLFSATFPESILALSRRFQTDAEHVSVDVAHEENVISQRFYETSWDAKPEAVAGILTAFTPASCLVFCNTKLHCKALASSLQKKGFSALAIHGDMDQKERTEVLVRFSNGSCPILVATDVAARGLDIKGLDAVINHDLPFETEVYVHRIGRTGRAGEEGQAFSLLTPKERFRLEEINAMQKTDFEPLDAAALPVIDGEAPAPSMVTLSINGGRKSKLRPGDILGALTKDVGIPGKAVGKIDCFDFYSYVAIRRSEAHKAEKGLAGKKIKGRQYIIYRHGQ</sequence>
<proteinExistence type="inferred from homology"/>
<dbReference type="PROSITE" id="PS51192">
    <property type="entry name" value="HELICASE_ATP_BIND_1"/>
    <property type="match status" value="1"/>
</dbReference>
<dbReference type="GO" id="GO:0003676">
    <property type="term" value="F:nucleic acid binding"/>
    <property type="evidence" value="ECO:0007669"/>
    <property type="project" value="InterPro"/>
</dbReference>
<dbReference type="SMART" id="SM00490">
    <property type="entry name" value="HELICc"/>
    <property type="match status" value="1"/>
</dbReference>
<accession>A0A4U8YS84</accession>
<gene>
    <name evidence="11" type="ORF">MSL71_38620</name>
</gene>
<feature type="domain" description="Helicase ATP-binding" evidence="8">
    <location>
        <begin position="33"/>
        <end position="204"/>
    </location>
</feature>
<dbReference type="GO" id="GO:0016787">
    <property type="term" value="F:hydrolase activity"/>
    <property type="evidence" value="ECO:0007669"/>
    <property type="project" value="UniProtKB-KW"/>
</dbReference>
<dbReference type="InterPro" id="IPR000629">
    <property type="entry name" value="RNA-helicase_DEAD-box_CS"/>
</dbReference>
<dbReference type="Proteomes" id="UP000507962">
    <property type="component" value="Unassembled WGS sequence"/>
</dbReference>
<evidence type="ECO:0000313" key="11">
    <source>
        <dbReference type="EMBL" id="VFQ46199.1"/>
    </source>
</evidence>
<keyword evidence="12" id="KW-1185">Reference proteome</keyword>
<reference evidence="11 12" key="1">
    <citation type="submission" date="2019-03" db="EMBL/GenBank/DDBJ databases">
        <authorList>
            <person name="Nijsse B."/>
        </authorList>
    </citation>
    <scope>NUCLEOTIDE SEQUENCE [LARGE SCALE GENOMIC DNA]</scope>
    <source>
        <strain evidence="11">Desulfoluna butyratoxydans MSL71</strain>
    </source>
</reference>
<dbReference type="InterPro" id="IPR011545">
    <property type="entry name" value="DEAD/DEAH_box_helicase_dom"/>
</dbReference>
<dbReference type="PROSITE" id="PS51195">
    <property type="entry name" value="Q_MOTIF"/>
    <property type="match status" value="1"/>
</dbReference>
<dbReference type="GO" id="GO:0005829">
    <property type="term" value="C:cytosol"/>
    <property type="evidence" value="ECO:0007669"/>
    <property type="project" value="TreeGrafter"/>
</dbReference>
<dbReference type="EMBL" id="CAADHO010000008">
    <property type="protein sequence ID" value="VFQ46199.1"/>
    <property type="molecule type" value="Genomic_DNA"/>
</dbReference>
<evidence type="ECO:0000256" key="3">
    <source>
        <dbReference type="ARBA" id="ARBA00022806"/>
    </source>
</evidence>
<organism evidence="11 12">
    <name type="scientific">Desulfoluna butyratoxydans</name>
    <dbReference type="NCBI Taxonomy" id="231438"/>
    <lineage>
        <taxon>Bacteria</taxon>
        <taxon>Pseudomonadati</taxon>
        <taxon>Thermodesulfobacteriota</taxon>
        <taxon>Desulfobacteria</taxon>
        <taxon>Desulfobacterales</taxon>
        <taxon>Desulfolunaceae</taxon>
        <taxon>Desulfoluna</taxon>
    </lineage>
</organism>
<dbReference type="RefSeq" id="WP_180143639.1">
    <property type="nucleotide sequence ID" value="NZ_CAADHO010000008.1"/>
</dbReference>
<dbReference type="InterPro" id="IPR014014">
    <property type="entry name" value="RNA_helicase_DEAD_Q_motif"/>
</dbReference>
<feature type="domain" description="DEAD-box RNA helicase Q" evidence="10">
    <location>
        <begin position="2"/>
        <end position="30"/>
    </location>
</feature>
<evidence type="ECO:0000256" key="5">
    <source>
        <dbReference type="ARBA" id="ARBA00038437"/>
    </source>
</evidence>
<dbReference type="InterPro" id="IPR050079">
    <property type="entry name" value="DEAD_box_RNA_helicase"/>
</dbReference>
<evidence type="ECO:0000256" key="4">
    <source>
        <dbReference type="ARBA" id="ARBA00022840"/>
    </source>
</evidence>
<dbReference type="SMART" id="SM00487">
    <property type="entry name" value="DEXDc"/>
    <property type="match status" value="1"/>
</dbReference>
<dbReference type="CDD" id="cd18787">
    <property type="entry name" value="SF2_C_DEAD"/>
    <property type="match status" value="1"/>
</dbReference>
<dbReference type="SUPFAM" id="SSF52540">
    <property type="entry name" value="P-loop containing nucleoside triphosphate hydrolases"/>
    <property type="match status" value="1"/>
</dbReference>
<evidence type="ECO:0000256" key="7">
    <source>
        <dbReference type="RuleBase" id="RU000492"/>
    </source>
</evidence>
<evidence type="ECO:0000256" key="2">
    <source>
        <dbReference type="ARBA" id="ARBA00022801"/>
    </source>
</evidence>
<dbReference type="InterPro" id="IPR027417">
    <property type="entry name" value="P-loop_NTPase"/>
</dbReference>
<feature type="short sequence motif" description="Q motif" evidence="6">
    <location>
        <begin position="2"/>
        <end position="30"/>
    </location>
</feature>
<dbReference type="GO" id="GO:0003724">
    <property type="term" value="F:RNA helicase activity"/>
    <property type="evidence" value="ECO:0007669"/>
    <property type="project" value="InterPro"/>
</dbReference>
<keyword evidence="2 7" id="KW-0378">Hydrolase</keyword>
<evidence type="ECO:0000259" key="9">
    <source>
        <dbReference type="PROSITE" id="PS51194"/>
    </source>
</evidence>